<sequence>MRKRFSLLALWLTIAAAPLSAGPVTEAEAVGLKGSLIQGGMIWGRVAPGSRVELGAHEVKVGPDGLIAAGFDRDAPAVMPLKICASDGQCEVTELGIEQRKYNVQRIEGVPQKTVTPPASVLARIRKESALIGKARSNYLYRNDFTKPFIWPLIGPVTGVFGSQRVYNGTPGRPHYGVDVAAPTGTRVVAPQDGVVTLAYDDMFYSGGTLIVDHGQGISSTFIHLSRILVTEGQEISQGQEIAEVGATGRATGPHLDWRMNWFGQKLDPALLLGPMPASAQ</sequence>
<dbReference type="EMBL" id="JAAWWK010000002">
    <property type="protein sequence ID" value="NKI17038.1"/>
    <property type="molecule type" value="Genomic_DNA"/>
</dbReference>
<protein>
    <submittedName>
        <fullName evidence="3">M23 family metallopeptidase</fullName>
    </submittedName>
</protein>
<dbReference type="InterPro" id="IPR011055">
    <property type="entry name" value="Dup_hybrid_motif"/>
</dbReference>
<reference evidence="3 4" key="1">
    <citation type="submission" date="2020-04" db="EMBL/GenBank/DDBJ databases">
        <authorList>
            <person name="Yoon J."/>
        </authorList>
    </citation>
    <scope>NUCLEOTIDE SEQUENCE [LARGE SCALE GENOMIC DNA]</scope>
    <source>
        <strain evidence="3 4">KMU-166</strain>
    </source>
</reference>
<evidence type="ECO:0000313" key="4">
    <source>
        <dbReference type="Proteomes" id="UP000765845"/>
    </source>
</evidence>
<name>A0ABX1GD14_9GAMM</name>
<dbReference type="SUPFAM" id="SSF51261">
    <property type="entry name" value="Duplicated hybrid motif"/>
    <property type="match status" value="1"/>
</dbReference>
<gene>
    <name evidence="3" type="ORF">HCU74_06335</name>
</gene>
<accession>A0ABX1GD14</accession>
<dbReference type="PANTHER" id="PTHR21666:SF285">
    <property type="entry name" value="M23 FAMILY METALLOPEPTIDASE"/>
    <property type="match status" value="1"/>
</dbReference>
<dbReference type="Pfam" id="PF01551">
    <property type="entry name" value="Peptidase_M23"/>
    <property type="match status" value="1"/>
</dbReference>
<dbReference type="CDD" id="cd12797">
    <property type="entry name" value="M23_peptidase"/>
    <property type="match status" value="1"/>
</dbReference>
<proteinExistence type="predicted"/>
<evidence type="ECO:0000256" key="1">
    <source>
        <dbReference type="SAM" id="SignalP"/>
    </source>
</evidence>
<dbReference type="PANTHER" id="PTHR21666">
    <property type="entry name" value="PEPTIDASE-RELATED"/>
    <property type="match status" value="1"/>
</dbReference>
<dbReference type="Gene3D" id="2.70.70.10">
    <property type="entry name" value="Glucose Permease (Domain IIA)"/>
    <property type="match status" value="1"/>
</dbReference>
<dbReference type="InterPro" id="IPR050570">
    <property type="entry name" value="Cell_wall_metabolism_enzyme"/>
</dbReference>
<keyword evidence="4" id="KW-1185">Reference proteome</keyword>
<feature type="chain" id="PRO_5045303072" evidence="1">
    <location>
        <begin position="22"/>
        <end position="281"/>
    </location>
</feature>
<dbReference type="InterPro" id="IPR016047">
    <property type="entry name" value="M23ase_b-sheet_dom"/>
</dbReference>
<comment type="caution">
    <text evidence="3">The sequence shown here is derived from an EMBL/GenBank/DDBJ whole genome shotgun (WGS) entry which is preliminary data.</text>
</comment>
<dbReference type="Proteomes" id="UP000765845">
    <property type="component" value="Unassembled WGS sequence"/>
</dbReference>
<evidence type="ECO:0000259" key="2">
    <source>
        <dbReference type="Pfam" id="PF01551"/>
    </source>
</evidence>
<dbReference type="RefSeq" id="WP_168449570.1">
    <property type="nucleotide sequence ID" value="NZ_JAAWWK010000002.1"/>
</dbReference>
<evidence type="ECO:0000313" key="3">
    <source>
        <dbReference type="EMBL" id="NKI17038.1"/>
    </source>
</evidence>
<keyword evidence="1" id="KW-0732">Signal</keyword>
<feature type="signal peptide" evidence="1">
    <location>
        <begin position="1"/>
        <end position="21"/>
    </location>
</feature>
<feature type="domain" description="M23ase beta-sheet core" evidence="2">
    <location>
        <begin position="174"/>
        <end position="269"/>
    </location>
</feature>
<organism evidence="3 4">
    <name type="scientific">Spongiibacter thalassae</name>
    <dbReference type="NCBI Taxonomy" id="2721624"/>
    <lineage>
        <taxon>Bacteria</taxon>
        <taxon>Pseudomonadati</taxon>
        <taxon>Pseudomonadota</taxon>
        <taxon>Gammaproteobacteria</taxon>
        <taxon>Cellvibrionales</taxon>
        <taxon>Spongiibacteraceae</taxon>
        <taxon>Spongiibacter</taxon>
    </lineage>
</organism>